<dbReference type="GO" id="GO:0004843">
    <property type="term" value="F:cysteine-type deubiquitinase activity"/>
    <property type="evidence" value="ECO:0007669"/>
    <property type="project" value="UniProtKB-EC"/>
</dbReference>
<evidence type="ECO:0000313" key="11">
    <source>
        <dbReference type="Proteomes" id="UP000695562"/>
    </source>
</evidence>
<dbReference type="FunFam" id="3.90.70.10:FF:000022">
    <property type="entry name" value="Ubiquitin carboxyl-terminal hydrolase 24"/>
    <property type="match status" value="1"/>
</dbReference>
<accession>A0A8J4Q6U3</accession>
<dbReference type="InterPro" id="IPR016024">
    <property type="entry name" value="ARM-type_fold"/>
</dbReference>
<comment type="catalytic activity">
    <reaction evidence="1">
        <text>Thiol-dependent hydrolysis of ester, thioester, amide, peptide and isopeptide bonds formed by the C-terminal Gly of ubiquitin (a 76-residue protein attached to proteins as an intracellular targeting signal).</text>
        <dbReference type="EC" id="3.4.19.12"/>
    </reaction>
</comment>
<reference evidence="10" key="1">
    <citation type="submission" date="2020-01" db="EMBL/GenBank/DDBJ databases">
        <title>Development of genomics and gene disruption for Polysphondylium violaceum indicates a role for the polyketide synthase stlB in stalk morphogenesis.</title>
        <authorList>
            <person name="Narita B."/>
            <person name="Kawabe Y."/>
            <person name="Kin K."/>
            <person name="Saito T."/>
            <person name="Gibbs R."/>
            <person name="Kuspa A."/>
            <person name="Muzny D."/>
            <person name="Queller D."/>
            <person name="Richards S."/>
            <person name="Strassman J."/>
            <person name="Sucgang R."/>
            <person name="Worley K."/>
            <person name="Schaap P."/>
        </authorList>
    </citation>
    <scope>NUCLEOTIDE SEQUENCE</scope>
    <source>
        <strain evidence="10">QSvi11</strain>
    </source>
</reference>
<dbReference type="InterPro" id="IPR028889">
    <property type="entry name" value="USP"/>
</dbReference>
<feature type="region of interest" description="Disordered" evidence="8">
    <location>
        <begin position="2495"/>
        <end position="2537"/>
    </location>
</feature>
<sequence length="2831" mass="327125">MSEDIKNIRYLTDFVKNCNDPKEIEKVLDHIIENLPFDQKTERDDYFDNLETLSEFIEIIWLKVGGYNSDMVSKLDTFFKHTINMILQKLVEPEFSSDHLKTLMVIFSPKPSRYYQSFENDIYQTISEHEAKIFVENDGFVLLTNRIENFKCSFETIKNILNTIKKLTKKYDKIELNQIEHLINIVFQKILNYSDEEFKNENKKDLDLIVKSLTGIVNNQGIENNLHEMIQHSNLQVYLKCFKSPSLEKRNAGLNDIIRFCRHDNHGFMLRNQPSFNYFPPNKISEWIKENQVIETLYGETMHIQLIQKCTDILKFLAEHSAFERKYLDLIWNAAEGKHETIENVIYDTIGNIASSLPVEDIDYLFDKVSKIPYSHYTQHTLHLIRALTQRITSDSNYIPKGVEILWNLIQDSCEVNIDLAEQALGSLQDSLTFFPNLKAEYLKKSIETIENHQSVILCLRLIYFVITSLSGRKKGLGFNNNNNNNNNNHLNHQELDLPTIISQVEEQYHLVELLFKHMVFYNQKCKEILKNNIYAGYDESSLRYSTFVGKYSHTSQVYDYLNFLGFIYEKSSLVLHQDYIDILWNTFVVSPILVLDRGVFFGWIEKNLMLKKSEILYFLSKFQNLAFDDLDIAGVNFYIFCMTAIKEYNTMNRAQHHHQQQTQPTTGLDDLWRIVLQARDEEVGKIAIAYLIEQYTRSVKFPEDFLAACMTRLANVPTQEGAVLDDSTRILVTRCLSLIKRFLEDFGPRISDSFKRHYSPQILVHFSSQKHPRFSLEIKSNETIGNLKYLVSHKVGIASPHCICFSHQGKIMLEDHETLELFRVSNGDTISFQEISEPRHSEPMHCIHIDFDQNNFELLFSLLNYDSKIAQDVWELLMLLPVNQHILHDITHLSTTTTIVDIDDVDNGNNNNNSNNNSNSAVNWNNILDPSSSYKLLYSLQIIESMISPNSNPTNPSSSVTSANWKQKFINSGGANHLINGILMSVDLQSESRGSKKNICLAMLLRVLISIFETDNFRVESIAMFVDPVLLFTRLINLTWNQAVNTVEEDNFSPHETEDATVISLLMRIIVNMVENSSQLFNVFISNKDILKWISLLALDSKDLFIREKVCWGLMEICQKVDPSKSQPFFLSKSLELLFTNIEKDRRSSTCSNFFEVICYLLKERANGSGNDDNEIIKDSELLLKLIQMIKTQPIVESTTAYQSDYLLIGLLSMVKILIEANSDLKLVAGQQGLVKEIFFECLFNIATSENHGPTCPPKAKTKDTRDICFSVLLELSKDCTENFKQVTELLMDHHKPDEKRTLWSYFPAGNEKSTCGYVGLKNLGATCYINSLLQQFFMIPGFRYNIIQSEDRYPSIQDQQDSLLYQLKVIFSNLQESEKKSHDPKDFCLAYKYDGRPINTDIQMDVDEFFNMLFDKLENTLKGTPQEKLLQDFFGGTSVNQFISQECNHVSEREEPYYTISVEVKNKKEIQESLQLFVESEVLDGDNKYFCSSCSQKVKALMRRCIKKLPNNLIIHNKRFEFDLDLMKRTKLNDALKFPMTIDMAPYTKEFLERKEAIEKAKANGDPIPPDTPEHPPNYYQYELSGILVHNGNADSGHYYSYIKEREPLVEGQPRRWILFNDQLTEVFNPDEISKACFGGYDQSDQGKSSNFRTGPRVHNAYMLFYERSYVEGENNKKYQNVKCSEASKLVPKDMFSSVWKKNMKFLNDKNIFDPNYFNFVLNTIKFDSMYKPTNLNSPMDYTLSQQDDNNNGIMVKSQQQQPQFDHLMRSIELGTRFLIETLFHSKDRKLLGDTVLFLQRALEEHTQGCYWFLNAFIQDPLWIRQNFLVCITHDPREALMKLLLSVIKKLLPLERPLYFELDESTPINHNSNNSHNSNIVNNSNDSLMIDIDDSNNTVNKPNGKGKQKAITQMIEDDVYSTLVFPKSKSVIVQFMDIFLDYIKEAPTYWKHFNHYFMFIKEFALLGRKEREYLVSRRVIGRLIDFFLGDESPWSKSHPPQKKTKMGDKYSSPQFNYMMDALSILVRSCHTNFTKDHPDKQFQLPGMILDEPDQGLIFMPEEDMELLYDPIFIAKVIRENNQNVHSKTISEIISYICYNDMDATTNIIEYFNSVEQSRALDALYPLIVLDDNERENRVQIAIQPYLQILEANFPAKNAVLHFKGLVESAIANDFINQWFVKNLSQWAFTYLLDSEISEVRAEAFNLLVHIARMGTPNAELNQEFIVSIFNYLLDQIKQCRKILKREKDLKNFRLEHYFKFLRLCLVVKENKEHFCKVASSFYALMLDILLYQTEIDRNRQEVTHFAAEVLKENPFAIEQLLKEQLSQKLMEYYISISSKDDLKHFNQRSLPYFYEILYVISQHDVVFLESVVTHSNFEWANKFLLCECADYADAAKFLFAISQLAVAKVPHVLSKFLKGIVSFENVFYYAPNSLALIDLITPNRKEAITFLESKGFIVFAQRLLLPTTPDNFKYYPKALDLLYKIVNNLKSGDRSPPVASQNSTQIVGESSNKSSDGGTIAIVDDNNSGNSGNSNNNNSLLNSSIGNLLAQGLKSVIFSTLDIMEINDEICAKGLKLLNLIASEYPDNVVVFISEYYDKRPNRKAMENQRLMNAMQQQQYPPAMHHHQHHPSLSHFNSNTQHLLKYLTSIVDILCLILAAHPTCKEDNKASLTLSKIIRDIYIISTEDGTALLKHVSKHLRSPEKKGFVDWVLISHTALLENEQIFEILKTFVQPGDVLASGEVEVQIGTFIASIQSLEDPNTSPDADNLFESLVASLKAIELLMISASKNDELMNSWKVFADSCNINSDKAKTFLLEFKSLLSKYLNK</sequence>
<dbReference type="GO" id="GO:0016579">
    <property type="term" value="P:protein deubiquitination"/>
    <property type="evidence" value="ECO:0007669"/>
    <property type="project" value="InterPro"/>
</dbReference>
<dbReference type="Proteomes" id="UP000695562">
    <property type="component" value="Unassembled WGS sequence"/>
</dbReference>
<evidence type="ECO:0000256" key="2">
    <source>
        <dbReference type="ARBA" id="ARBA00009085"/>
    </source>
</evidence>
<dbReference type="InterPro" id="IPR038765">
    <property type="entry name" value="Papain-like_cys_pep_sf"/>
</dbReference>
<dbReference type="GO" id="GO:0005634">
    <property type="term" value="C:nucleus"/>
    <property type="evidence" value="ECO:0007669"/>
    <property type="project" value="TreeGrafter"/>
</dbReference>
<keyword evidence="4" id="KW-0645">Protease</keyword>
<dbReference type="OrthoDB" id="420187at2759"/>
<dbReference type="InterPro" id="IPR021905">
    <property type="entry name" value="DUF3517"/>
</dbReference>
<feature type="compositionally biased region" description="Polar residues" evidence="8">
    <location>
        <begin position="2500"/>
        <end position="2519"/>
    </location>
</feature>
<evidence type="ECO:0000256" key="8">
    <source>
        <dbReference type="SAM" id="MobiDB-lite"/>
    </source>
</evidence>
<keyword evidence="5" id="KW-0833">Ubl conjugation pathway</keyword>
<evidence type="ECO:0000313" key="10">
    <source>
        <dbReference type="EMBL" id="KAF2075266.1"/>
    </source>
</evidence>
<dbReference type="InterPro" id="IPR018200">
    <property type="entry name" value="USP_CS"/>
</dbReference>
<proteinExistence type="inferred from homology"/>
<evidence type="ECO:0000256" key="5">
    <source>
        <dbReference type="ARBA" id="ARBA00022786"/>
    </source>
</evidence>
<keyword evidence="11" id="KW-1185">Reference proteome</keyword>
<gene>
    <name evidence="10" type="ORF">CYY_003442</name>
</gene>
<dbReference type="GO" id="GO:0006508">
    <property type="term" value="P:proteolysis"/>
    <property type="evidence" value="ECO:0007669"/>
    <property type="project" value="UniProtKB-KW"/>
</dbReference>
<evidence type="ECO:0000256" key="1">
    <source>
        <dbReference type="ARBA" id="ARBA00000707"/>
    </source>
</evidence>
<dbReference type="PROSITE" id="PS00973">
    <property type="entry name" value="USP_2"/>
    <property type="match status" value="1"/>
</dbReference>
<evidence type="ECO:0000256" key="6">
    <source>
        <dbReference type="ARBA" id="ARBA00022801"/>
    </source>
</evidence>
<feature type="domain" description="USP" evidence="9">
    <location>
        <begin position="1320"/>
        <end position="1671"/>
    </location>
</feature>
<dbReference type="InterPro" id="IPR056850">
    <property type="entry name" value="ARM_UBP34_24_USP9X_Y"/>
</dbReference>
<dbReference type="SUPFAM" id="SSF48371">
    <property type="entry name" value="ARM repeat"/>
    <property type="match status" value="1"/>
</dbReference>
<dbReference type="InterPro" id="IPR029071">
    <property type="entry name" value="Ubiquitin-like_domsf"/>
</dbReference>
<dbReference type="CDD" id="cd17039">
    <property type="entry name" value="Ubl_ubiquitin_like"/>
    <property type="match status" value="1"/>
</dbReference>
<keyword evidence="6" id="KW-0378">Hydrolase</keyword>
<comment type="caution">
    <text evidence="10">The sequence shown here is derived from an EMBL/GenBank/DDBJ whole genome shotgun (WGS) entry which is preliminary data.</text>
</comment>
<evidence type="ECO:0000256" key="4">
    <source>
        <dbReference type="ARBA" id="ARBA00022670"/>
    </source>
</evidence>
<dbReference type="CDD" id="cd02659">
    <property type="entry name" value="peptidase_C19C"/>
    <property type="match status" value="1"/>
</dbReference>
<dbReference type="Pfam" id="PF00240">
    <property type="entry name" value="ubiquitin"/>
    <property type="match status" value="1"/>
</dbReference>
<evidence type="ECO:0000256" key="3">
    <source>
        <dbReference type="ARBA" id="ARBA00012759"/>
    </source>
</evidence>
<organism evidence="10 11">
    <name type="scientific">Polysphondylium violaceum</name>
    <dbReference type="NCBI Taxonomy" id="133409"/>
    <lineage>
        <taxon>Eukaryota</taxon>
        <taxon>Amoebozoa</taxon>
        <taxon>Evosea</taxon>
        <taxon>Eumycetozoa</taxon>
        <taxon>Dictyostelia</taxon>
        <taxon>Dictyosteliales</taxon>
        <taxon>Dictyosteliaceae</taxon>
        <taxon>Polysphondylium</taxon>
    </lineage>
</organism>
<dbReference type="SUPFAM" id="SSF54236">
    <property type="entry name" value="Ubiquitin-like"/>
    <property type="match status" value="1"/>
</dbReference>
<dbReference type="EMBL" id="AJWJ01000107">
    <property type="protein sequence ID" value="KAF2075266.1"/>
    <property type="molecule type" value="Genomic_DNA"/>
</dbReference>
<evidence type="ECO:0000256" key="7">
    <source>
        <dbReference type="ARBA" id="ARBA00022807"/>
    </source>
</evidence>
<dbReference type="SUPFAM" id="SSF54001">
    <property type="entry name" value="Cysteine proteinases"/>
    <property type="match status" value="1"/>
</dbReference>
<dbReference type="InterPro" id="IPR001394">
    <property type="entry name" value="Peptidase_C19_UCH"/>
</dbReference>
<feature type="compositionally biased region" description="Low complexity" evidence="8">
    <location>
        <begin position="2528"/>
        <end position="2537"/>
    </location>
</feature>
<dbReference type="PANTHER" id="PTHR24006">
    <property type="entry name" value="UBIQUITIN CARBOXYL-TERMINAL HYDROLASE"/>
    <property type="match status" value="1"/>
</dbReference>
<name>A0A8J4Q6U3_9MYCE</name>
<protein>
    <recommendedName>
        <fullName evidence="3">ubiquitinyl hydrolase 1</fullName>
        <ecNumber evidence="3">3.4.19.12</ecNumber>
    </recommendedName>
</protein>
<dbReference type="PROSITE" id="PS50235">
    <property type="entry name" value="USP_3"/>
    <property type="match status" value="1"/>
</dbReference>
<keyword evidence="7" id="KW-0788">Thiol protease</keyword>
<dbReference type="Pfam" id="PF12030">
    <property type="entry name" value="DUF3517"/>
    <property type="match status" value="1"/>
</dbReference>
<evidence type="ECO:0000259" key="9">
    <source>
        <dbReference type="PROSITE" id="PS50235"/>
    </source>
</evidence>
<dbReference type="Pfam" id="PF25010">
    <property type="entry name" value="ARM_UBP24_USP9X-Y"/>
    <property type="match status" value="1"/>
</dbReference>
<dbReference type="EC" id="3.4.19.12" evidence="3"/>
<dbReference type="InterPro" id="IPR050164">
    <property type="entry name" value="Peptidase_C19"/>
</dbReference>
<dbReference type="Gene3D" id="3.90.70.10">
    <property type="entry name" value="Cysteine proteinases"/>
    <property type="match status" value="1"/>
</dbReference>
<dbReference type="Pfam" id="PF00443">
    <property type="entry name" value="UCH"/>
    <property type="match status" value="1"/>
</dbReference>
<dbReference type="Gene3D" id="3.10.20.90">
    <property type="entry name" value="Phosphatidylinositol 3-kinase Catalytic Subunit, Chain A, domain 1"/>
    <property type="match status" value="1"/>
</dbReference>
<dbReference type="PANTHER" id="PTHR24006:SF910">
    <property type="entry name" value="UBIQUITINYL HYDROLASE 1"/>
    <property type="match status" value="1"/>
</dbReference>
<comment type="similarity">
    <text evidence="2">Belongs to the peptidase C19 family.</text>
</comment>
<dbReference type="PROSITE" id="PS00972">
    <property type="entry name" value="USP_1"/>
    <property type="match status" value="1"/>
</dbReference>
<dbReference type="InterPro" id="IPR000626">
    <property type="entry name" value="Ubiquitin-like_dom"/>
</dbReference>
<dbReference type="GO" id="GO:0005829">
    <property type="term" value="C:cytosol"/>
    <property type="evidence" value="ECO:0007669"/>
    <property type="project" value="TreeGrafter"/>
</dbReference>
<dbReference type="SMART" id="SM00213">
    <property type="entry name" value="UBQ"/>
    <property type="match status" value="1"/>
</dbReference>